<comment type="catalytic activity">
    <reaction evidence="7">
        <text>adenosine + H2O + H(+) = inosine + NH4(+)</text>
        <dbReference type="Rhea" id="RHEA:24408"/>
        <dbReference type="ChEBI" id="CHEBI:15377"/>
        <dbReference type="ChEBI" id="CHEBI:15378"/>
        <dbReference type="ChEBI" id="CHEBI:16335"/>
        <dbReference type="ChEBI" id="CHEBI:17596"/>
        <dbReference type="ChEBI" id="CHEBI:28938"/>
        <dbReference type="EC" id="3.5.4.4"/>
    </reaction>
    <physiologicalReaction direction="left-to-right" evidence="7">
        <dbReference type="Rhea" id="RHEA:24409"/>
    </physiologicalReaction>
</comment>
<feature type="binding site" evidence="9">
    <location>
        <position position="17"/>
    </location>
    <ligand>
        <name>Zn(2+)</name>
        <dbReference type="ChEBI" id="CHEBI:29105"/>
        <note>catalytic</note>
    </ligand>
</feature>
<keyword evidence="5 9" id="KW-0546">Nucleotide metabolism</keyword>
<evidence type="ECO:0000256" key="8">
    <source>
        <dbReference type="ARBA" id="ARBA00049213"/>
    </source>
</evidence>
<evidence type="ECO:0000256" key="1">
    <source>
        <dbReference type="ARBA" id="ARBA00012784"/>
    </source>
</evidence>
<dbReference type="Proteomes" id="UP000317430">
    <property type="component" value="Unassembled WGS sequence"/>
</dbReference>
<feature type="binding site" evidence="9">
    <location>
        <position position="19"/>
    </location>
    <ligand>
        <name>substrate</name>
    </ligand>
</feature>
<feature type="binding site" evidence="9">
    <location>
        <position position="172"/>
    </location>
    <ligand>
        <name>substrate</name>
    </ligand>
</feature>
<dbReference type="GO" id="GO:0043103">
    <property type="term" value="P:hypoxanthine salvage"/>
    <property type="evidence" value="ECO:0007669"/>
    <property type="project" value="TreeGrafter"/>
</dbReference>
<evidence type="ECO:0000259" key="10">
    <source>
        <dbReference type="Pfam" id="PF00962"/>
    </source>
</evidence>
<dbReference type="SUPFAM" id="SSF51556">
    <property type="entry name" value="Metallo-dependent hydrolases"/>
    <property type="match status" value="1"/>
</dbReference>
<evidence type="ECO:0000256" key="3">
    <source>
        <dbReference type="ARBA" id="ARBA00022801"/>
    </source>
</evidence>
<dbReference type="PANTHER" id="PTHR11409">
    <property type="entry name" value="ADENOSINE DEAMINASE"/>
    <property type="match status" value="1"/>
</dbReference>
<dbReference type="EMBL" id="VOHL01000001">
    <property type="protein sequence ID" value="TWS99030.1"/>
    <property type="molecule type" value="Genomic_DNA"/>
</dbReference>
<feature type="binding site" evidence="9">
    <location>
        <position position="15"/>
    </location>
    <ligand>
        <name>Zn(2+)</name>
        <dbReference type="ChEBI" id="CHEBI:29105"/>
        <note>catalytic</note>
    </ligand>
</feature>
<dbReference type="PANTHER" id="PTHR11409:SF43">
    <property type="entry name" value="ADENOSINE DEAMINASE"/>
    <property type="match status" value="1"/>
</dbReference>
<organism evidence="11 12">
    <name type="scientific">Streptococcus cuniculipharyngis</name>
    <dbReference type="NCBI Taxonomy" id="1562651"/>
    <lineage>
        <taxon>Bacteria</taxon>
        <taxon>Bacillati</taxon>
        <taxon>Bacillota</taxon>
        <taxon>Bacilli</taxon>
        <taxon>Lactobacillales</taxon>
        <taxon>Streptococcaceae</taxon>
        <taxon>Streptococcus</taxon>
    </lineage>
</organism>
<keyword evidence="3 9" id="KW-0378">Hydrolase</keyword>
<dbReference type="Pfam" id="PF00962">
    <property type="entry name" value="A_deaminase"/>
    <property type="match status" value="1"/>
</dbReference>
<feature type="binding site" evidence="9">
    <location>
        <position position="282"/>
    </location>
    <ligand>
        <name>Zn(2+)</name>
        <dbReference type="ChEBI" id="CHEBI:29105"/>
        <note>catalytic</note>
    </ligand>
</feature>
<comment type="cofactor">
    <cofactor evidence="9">
        <name>Zn(2+)</name>
        <dbReference type="ChEBI" id="CHEBI:29105"/>
    </cofactor>
    <text evidence="9">Binds 1 zinc ion per subunit.</text>
</comment>
<comment type="caution">
    <text evidence="9">Lacks conserved residue(s) required for the propagation of feature annotation.</text>
</comment>
<keyword evidence="4 9" id="KW-0862">Zinc</keyword>
<gene>
    <name evidence="9" type="primary">add</name>
    <name evidence="11" type="ORF">FRX57_02175</name>
</gene>
<sequence>MDKAMVKDLPKVELHCHLDGSLSLPCLRQLAEMAAIDLPESDEDLLALVTAPSDCQSLNDYLTVFDVVRPLLQTKEALTLAAYDVARQAAQENVIYTEIRFAPELSLDQGLTVAETIAAVCQGLNQAQEEFGIVAKALICGMRQSSLDLNEEIFQAAKGQLGQTLVGGDFAGNEADYPTADLADFLSHVQDDLAYPMTFHAGECQCPCPANIARAVELGVKRIGHGTAAYNQPELIEDLVANEVTVELCLISNLQTKAAPSIEAFPYLALKQAGARLTINTDNRTVSQTNLVREYEAFMTHFKTNLEEFYHYNRYALEASFASLEEKAELFNRLAEGYQSHLKQ</sequence>
<evidence type="ECO:0000313" key="12">
    <source>
        <dbReference type="Proteomes" id="UP000317430"/>
    </source>
</evidence>
<dbReference type="Gene3D" id="3.20.20.140">
    <property type="entry name" value="Metal-dependent hydrolases"/>
    <property type="match status" value="1"/>
</dbReference>
<reference evidence="11 12" key="1">
    <citation type="submission" date="2019-08" db="EMBL/GenBank/DDBJ databases">
        <authorList>
            <person name="Lei W."/>
        </authorList>
    </citation>
    <scope>NUCLEOTIDE SEQUENCE [LARGE SCALE GENOMIC DNA]</scope>
    <source>
        <strain evidence="11 12">CCUG 66496</strain>
    </source>
</reference>
<dbReference type="GO" id="GO:0006154">
    <property type="term" value="P:adenosine catabolic process"/>
    <property type="evidence" value="ECO:0007669"/>
    <property type="project" value="TreeGrafter"/>
</dbReference>
<comment type="caution">
    <text evidence="11">The sequence shown here is derived from an EMBL/GenBank/DDBJ whole genome shotgun (WGS) entry which is preliminary data.</text>
</comment>
<evidence type="ECO:0000256" key="9">
    <source>
        <dbReference type="HAMAP-Rule" id="MF_00540"/>
    </source>
</evidence>
<evidence type="ECO:0000256" key="5">
    <source>
        <dbReference type="ARBA" id="ARBA00023080"/>
    </source>
</evidence>
<comment type="catalytic activity">
    <reaction evidence="8">
        <text>2'-deoxyadenosine + H2O + H(+) = 2'-deoxyinosine + NH4(+)</text>
        <dbReference type="Rhea" id="RHEA:28190"/>
        <dbReference type="ChEBI" id="CHEBI:15377"/>
        <dbReference type="ChEBI" id="CHEBI:15378"/>
        <dbReference type="ChEBI" id="CHEBI:17256"/>
        <dbReference type="ChEBI" id="CHEBI:28938"/>
        <dbReference type="ChEBI" id="CHEBI:28997"/>
        <dbReference type="EC" id="3.5.4.4"/>
    </reaction>
    <physiologicalReaction direction="left-to-right" evidence="8">
        <dbReference type="Rhea" id="RHEA:28191"/>
    </physiologicalReaction>
</comment>
<accession>A0A5C5SFG2</accession>
<dbReference type="EC" id="3.5.4.4" evidence="1 9"/>
<dbReference type="InterPro" id="IPR006330">
    <property type="entry name" value="Ado/ade_deaminase"/>
</dbReference>
<dbReference type="GO" id="GO:0046103">
    <property type="term" value="P:inosine biosynthetic process"/>
    <property type="evidence" value="ECO:0007669"/>
    <property type="project" value="TreeGrafter"/>
</dbReference>
<evidence type="ECO:0000256" key="6">
    <source>
        <dbReference type="ARBA" id="ARBA00031852"/>
    </source>
</evidence>
<dbReference type="AlphaFoldDB" id="A0A5C5SFG2"/>
<comment type="similarity">
    <text evidence="9">Belongs to the metallo-dependent hydrolases superfamily. Adenosine and AMP deaminases family. Adenosine deaminase subfamily.</text>
</comment>
<feature type="binding site" evidence="9">
    <location>
        <position position="200"/>
    </location>
    <ligand>
        <name>Zn(2+)</name>
        <dbReference type="ChEBI" id="CHEBI:29105"/>
        <note>catalytic</note>
    </ligand>
</feature>
<dbReference type="InterPro" id="IPR028893">
    <property type="entry name" value="A_deaminase"/>
</dbReference>
<dbReference type="GO" id="GO:0004000">
    <property type="term" value="F:adenosine deaminase activity"/>
    <property type="evidence" value="ECO:0007669"/>
    <property type="project" value="UniProtKB-UniRule"/>
</dbReference>
<evidence type="ECO:0000256" key="7">
    <source>
        <dbReference type="ARBA" id="ARBA00047989"/>
    </source>
</evidence>
<feature type="site" description="Important for catalytic activity" evidence="9">
    <location>
        <position position="225"/>
    </location>
</feature>
<feature type="domain" description="Adenosine deaminase" evidence="10">
    <location>
        <begin position="10"/>
        <end position="335"/>
    </location>
</feature>
<feature type="active site" description="Proton donor" evidence="9">
    <location>
        <position position="203"/>
    </location>
</feature>
<dbReference type="GO" id="GO:0009117">
    <property type="term" value="P:nucleotide metabolic process"/>
    <property type="evidence" value="ECO:0007669"/>
    <property type="project" value="UniProtKB-KW"/>
</dbReference>
<dbReference type="OrthoDB" id="9779574at2"/>
<dbReference type="HAMAP" id="MF_00540">
    <property type="entry name" value="A_deaminase"/>
    <property type="match status" value="1"/>
</dbReference>
<comment type="function">
    <text evidence="9">Catalyzes the hydrolytic deamination of adenosine and 2-deoxyadenosine.</text>
</comment>
<name>A0A5C5SFG2_9STRE</name>
<dbReference type="GO" id="GO:0009168">
    <property type="term" value="P:purine ribonucleoside monophosphate biosynthetic process"/>
    <property type="evidence" value="ECO:0007669"/>
    <property type="project" value="UniProtKB-UniRule"/>
</dbReference>
<evidence type="ECO:0000256" key="2">
    <source>
        <dbReference type="ARBA" id="ARBA00022723"/>
    </source>
</evidence>
<evidence type="ECO:0000256" key="4">
    <source>
        <dbReference type="ARBA" id="ARBA00022833"/>
    </source>
</evidence>
<dbReference type="GO" id="GO:0046936">
    <property type="term" value="F:2'-deoxyadenosine deaminase activity"/>
    <property type="evidence" value="ECO:0007669"/>
    <property type="project" value="RHEA"/>
</dbReference>
<dbReference type="InterPro" id="IPR001365">
    <property type="entry name" value="A_deaminase_dom"/>
</dbReference>
<keyword evidence="2 9" id="KW-0479">Metal-binding</keyword>
<keyword evidence="12" id="KW-1185">Reference proteome</keyword>
<protein>
    <recommendedName>
        <fullName evidence="1 9">Adenosine deaminase</fullName>
        <ecNumber evidence="1 9">3.5.4.4</ecNumber>
    </recommendedName>
    <alternativeName>
        <fullName evidence="6 9">Adenosine aminohydrolase</fullName>
    </alternativeName>
</protein>
<dbReference type="RefSeq" id="WP_146566176.1">
    <property type="nucleotide sequence ID" value="NZ_VOHL01000001.1"/>
</dbReference>
<feature type="binding site" evidence="9">
    <location>
        <position position="17"/>
    </location>
    <ligand>
        <name>substrate</name>
    </ligand>
</feature>
<dbReference type="NCBIfam" id="TIGR01430">
    <property type="entry name" value="aden_deam"/>
    <property type="match status" value="1"/>
</dbReference>
<dbReference type="InterPro" id="IPR032466">
    <property type="entry name" value="Metal_Hydrolase"/>
</dbReference>
<evidence type="ECO:0000313" key="11">
    <source>
        <dbReference type="EMBL" id="TWS99030.1"/>
    </source>
</evidence>
<dbReference type="GO" id="GO:0005829">
    <property type="term" value="C:cytosol"/>
    <property type="evidence" value="ECO:0007669"/>
    <property type="project" value="TreeGrafter"/>
</dbReference>
<dbReference type="GO" id="GO:0008270">
    <property type="term" value="F:zinc ion binding"/>
    <property type="evidence" value="ECO:0007669"/>
    <property type="project" value="UniProtKB-UniRule"/>
</dbReference>
<proteinExistence type="inferred from homology"/>